<feature type="domain" description="HTH tetR-type" evidence="3">
    <location>
        <begin position="13"/>
        <end position="73"/>
    </location>
</feature>
<dbReference type="EMBL" id="BRZC01000001">
    <property type="protein sequence ID" value="GLC83488.1"/>
    <property type="molecule type" value="Genomic_DNA"/>
</dbReference>
<dbReference type="InterPro" id="IPR009057">
    <property type="entry name" value="Homeodomain-like_sf"/>
</dbReference>
<reference evidence="4" key="1">
    <citation type="submission" date="2022-08" db="EMBL/GenBank/DDBJ databases">
        <title>Draft genome sequence of Microbacterium arabinogalactanolyticum JCM 9171.</title>
        <authorList>
            <person name="Fujita K."/>
            <person name="Ishiwata A."/>
            <person name="Fushinobu S."/>
        </authorList>
    </citation>
    <scope>NUCLEOTIDE SEQUENCE</scope>
    <source>
        <strain evidence="4">JCM 9171</strain>
    </source>
</reference>
<dbReference type="Gene3D" id="1.10.357.10">
    <property type="entry name" value="Tetracycline Repressor, domain 2"/>
    <property type="match status" value="1"/>
</dbReference>
<keyword evidence="1 2" id="KW-0238">DNA-binding</keyword>
<evidence type="ECO:0000313" key="4">
    <source>
        <dbReference type="EMBL" id="GLC83488.1"/>
    </source>
</evidence>
<accession>A0ABQ5NDC3</accession>
<dbReference type="InterPro" id="IPR001647">
    <property type="entry name" value="HTH_TetR"/>
</dbReference>
<feature type="DNA-binding region" description="H-T-H motif" evidence="2">
    <location>
        <begin position="36"/>
        <end position="55"/>
    </location>
</feature>
<comment type="caution">
    <text evidence="4">The sequence shown here is derived from an EMBL/GenBank/DDBJ whole genome shotgun (WGS) entry which is preliminary data.</text>
</comment>
<protein>
    <submittedName>
        <fullName evidence="4">EbrA repressor</fullName>
    </submittedName>
</protein>
<dbReference type="SUPFAM" id="SSF46689">
    <property type="entry name" value="Homeodomain-like"/>
    <property type="match status" value="1"/>
</dbReference>
<dbReference type="RefSeq" id="WP_285629862.1">
    <property type="nucleotide sequence ID" value="NZ_BAAAUK010000001.1"/>
</dbReference>
<dbReference type="Pfam" id="PF00440">
    <property type="entry name" value="TetR_N"/>
    <property type="match status" value="1"/>
</dbReference>
<evidence type="ECO:0000256" key="1">
    <source>
        <dbReference type="ARBA" id="ARBA00023125"/>
    </source>
</evidence>
<proteinExistence type="predicted"/>
<sequence>MSDAVTRRRRDPETRRREIVAAAAELIVEVGVGALTHRMIAARAGVPLGATTQYFATLDELRSEALRHLVSDVDARMDGIRSVFAARGAIPAVIAELIVQGLADARAMEADRAVVTAAVNDPQLRELARRWSAQMAGFLSADYGPERATAAAIFIDGVLWHSRINDEPLSGAFIESALAAILGESIRPSSVSD</sequence>
<name>A0ABQ5NDC3_9MICO</name>
<keyword evidence="5" id="KW-1185">Reference proteome</keyword>
<dbReference type="PROSITE" id="PS50977">
    <property type="entry name" value="HTH_TETR_2"/>
    <property type="match status" value="1"/>
</dbReference>
<gene>
    <name evidence="4" type="ORF">MIAR_00760</name>
</gene>
<organism evidence="4 5">
    <name type="scientific">Microbacterium arabinogalactanolyticum</name>
    <dbReference type="NCBI Taxonomy" id="69365"/>
    <lineage>
        <taxon>Bacteria</taxon>
        <taxon>Bacillati</taxon>
        <taxon>Actinomycetota</taxon>
        <taxon>Actinomycetes</taxon>
        <taxon>Micrococcales</taxon>
        <taxon>Microbacteriaceae</taxon>
        <taxon>Microbacterium</taxon>
    </lineage>
</organism>
<evidence type="ECO:0000256" key="2">
    <source>
        <dbReference type="PROSITE-ProRule" id="PRU00335"/>
    </source>
</evidence>
<evidence type="ECO:0000313" key="5">
    <source>
        <dbReference type="Proteomes" id="UP001165068"/>
    </source>
</evidence>
<dbReference type="Proteomes" id="UP001165068">
    <property type="component" value="Unassembled WGS sequence"/>
</dbReference>
<evidence type="ECO:0000259" key="3">
    <source>
        <dbReference type="PROSITE" id="PS50977"/>
    </source>
</evidence>